<keyword evidence="5 6" id="KW-0472">Membrane</keyword>
<proteinExistence type="predicted"/>
<evidence type="ECO:0000256" key="2">
    <source>
        <dbReference type="ARBA" id="ARBA00022475"/>
    </source>
</evidence>
<dbReference type="EMBL" id="CP165625">
    <property type="protein sequence ID" value="XDU95683.1"/>
    <property type="molecule type" value="Genomic_DNA"/>
</dbReference>
<dbReference type="AlphaFoldDB" id="A0AB39W509"/>
<sequence>MQLKIGVLVNKFTSYFTHGHERTLLAKKNILFSLFLKGISIVISLIQIPLTISYINPKEYGIWLTLSSVVGLFNFFDIGLSNGLKNKLAEANANGYNKLSSIYISTTYAIIGLISVALLVVFFICNFFLNWNFILNVEKDIDINLNLVALIVFGSFCIQLVLQILNSVLTAFHALAKVALISCIGQVCTLVAILILKNTISSSFLYLVIILTVTPILIQFLASIYYYTSSYKSFVPKFKMVDFSFAKNLLKIGGLFFFIQLGSLLLFQTDNIVITQLFGPEEVTVFNLCYKLFSVIVMIFTIVMNPFWSAFTDAYVKGDIIWIKNIFRKLYKYWVLLIILCLLLFVLSPYIFKFWIGDKVHISLSLSFAMFVYTISICWMMIHNIFINGVGKLKLQFYLYIIATVINIPLCITLGRYFGLIGVTVSNIIVVLFMGSVLCFQAKLIVNGEAKGIWNK</sequence>
<dbReference type="InterPro" id="IPR050833">
    <property type="entry name" value="Poly_Biosynth_Transport"/>
</dbReference>
<organism evidence="7">
    <name type="scientific">Flavobacterium sp. WC2409</name>
    <dbReference type="NCBI Taxonomy" id="3234139"/>
    <lineage>
        <taxon>Bacteria</taxon>
        <taxon>Pseudomonadati</taxon>
        <taxon>Bacteroidota</taxon>
        <taxon>Flavobacteriia</taxon>
        <taxon>Flavobacteriales</taxon>
        <taxon>Flavobacteriaceae</taxon>
        <taxon>Flavobacterium</taxon>
    </lineage>
</organism>
<feature type="transmembrane region" description="Helical" evidence="6">
    <location>
        <begin position="143"/>
        <end position="162"/>
    </location>
</feature>
<evidence type="ECO:0000256" key="1">
    <source>
        <dbReference type="ARBA" id="ARBA00004651"/>
    </source>
</evidence>
<feature type="transmembrane region" description="Helical" evidence="6">
    <location>
        <begin position="331"/>
        <end position="352"/>
    </location>
</feature>
<dbReference type="Pfam" id="PF01943">
    <property type="entry name" value="Polysacc_synt"/>
    <property type="match status" value="1"/>
</dbReference>
<evidence type="ECO:0000256" key="5">
    <source>
        <dbReference type="ARBA" id="ARBA00023136"/>
    </source>
</evidence>
<protein>
    <submittedName>
        <fullName evidence="7">Lipopolysaccharide biosynthesis protein</fullName>
    </submittedName>
</protein>
<feature type="transmembrane region" description="Helical" evidence="6">
    <location>
        <begin position="60"/>
        <end position="80"/>
    </location>
</feature>
<keyword evidence="4 6" id="KW-1133">Transmembrane helix</keyword>
<feature type="transmembrane region" description="Helical" evidence="6">
    <location>
        <begin position="174"/>
        <end position="197"/>
    </location>
</feature>
<keyword evidence="3 6" id="KW-0812">Transmembrane</keyword>
<evidence type="ECO:0000256" key="3">
    <source>
        <dbReference type="ARBA" id="ARBA00022692"/>
    </source>
</evidence>
<feature type="transmembrane region" description="Helical" evidence="6">
    <location>
        <begin position="397"/>
        <end position="419"/>
    </location>
</feature>
<feature type="transmembrane region" description="Helical" evidence="6">
    <location>
        <begin position="249"/>
        <end position="268"/>
    </location>
</feature>
<feature type="transmembrane region" description="Helical" evidence="6">
    <location>
        <begin position="425"/>
        <end position="446"/>
    </location>
</feature>
<dbReference type="GO" id="GO:0005886">
    <property type="term" value="C:plasma membrane"/>
    <property type="evidence" value="ECO:0007669"/>
    <property type="project" value="UniProtKB-SubCell"/>
</dbReference>
<keyword evidence="2" id="KW-1003">Cell membrane</keyword>
<dbReference type="PANTHER" id="PTHR30250">
    <property type="entry name" value="PST FAMILY PREDICTED COLANIC ACID TRANSPORTER"/>
    <property type="match status" value="1"/>
</dbReference>
<feature type="transmembrane region" description="Helical" evidence="6">
    <location>
        <begin position="203"/>
        <end position="228"/>
    </location>
</feature>
<dbReference type="RefSeq" id="WP_367773627.1">
    <property type="nucleotide sequence ID" value="NZ_CP165625.1"/>
</dbReference>
<feature type="transmembrane region" description="Helical" evidence="6">
    <location>
        <begin position="288"/>
        <end position="311"/>
    </location>
</feature>
<evidence type="ECO:0000313" key="7">
    <source>
        <dbReference type="EMBL" id="XDU95683.1"/>
    </source>
</evidence>
<comment type="subcellular location">
    <subcellularLocation>
        <location evidence="1">Cell membrane</location>
        <topology evidence="1">Multi-pass membrane protein</topology>
    </subcellularLocation>
</comment>
<feature type="transmembrane region" description="Helical" evidence="6">
    <location>
        <begin position="30"/>
        <end position="48"/>
    </location>
</feature>
<evidence type="ECO:0000256" key="6">
    <source>
        <dbReference type="SAM" id="Phobius"/>
    </source>
</evidence>
<feature type="transmembrane region" description="Helical" evidence="6">
    <location>
        <begin position="364"/>
        <end position="385"/>
    </location>
</feature>
<reference evidence="7" key="1">
    <citation type="submission" date="2024-07" db="EMBL/GenBank/DDBJ databases">
        <authorList>
            <person name="Biller S.J."/>
        </authorList>
    </citation>
    <scope>NUCLEOTIDE SEQUENCE</scope>
    <source>
        <strain evidence="7">WC2409</strain>
    </source>
</reference>
<evidence type="ECO:0000256" key="4">
    <source>
        <dbReference type="ARBA" id="ARBA00022989"/>
    </source>
</evidence>
<name>A0AB39W509_9FLAO</name>
<feature type="transmembrane region" description="Helical" evidence="6">
    <location>
        <begin position="101"/>
        <end position="131"/>
    </location>
</feature>
<dbReference type="InterPro" id="IPR002797">
    <property type="entry name" value="Polysacc_synth"/>
</dbReference>
<dbReference type="PANTHER" id="PTHR30250:SF11">
    <property type="entry name" value="O-ANTIGEN TRANSPORTER-RELATED"/>
    <property type="match status" value="1"/>
</dbReference>
<gene>
    <name evidence="7" type="ORF">AB3G34_00850</name>
</gene>
<accession>A0AB39W509</accession>